<dbReference type="EMBL" id="CP099425">
    <property type="protein sequence ID" value="USW56463.1"/>
    <property type="molecule type" value="Genomic_DNA"/>
</dbReference>
<proteinExistence type="predicted"/>
<keyword evidence="2" id="KW-1185">Reference proteome</keyword>
<accession>A0A9Q9EPF1</accession>
<evidence type="ECO:0000313" key="1">
    <source>
        <dbReference type="EMBL" id="USW56463.1"/>
    </source>
</evidence>
<protein>
    <submittedName>
        <fullName evidence="1">Uncharacterized protein</fullName>
    </submittedName>
</protein>
<dbReference type="AlphaFoldDB" id="A0A9Q9EPF1"/>
<dbReference type="Proteomes" id="UP001056384">
    <property type="component" value="Chromosome 8"/>
</dbReference>
<organism evidence="1 2">
    <name type="scientific">Septoria linicola</name>
    <dbReference type="NCBI Taxonomy" id="215465"/>
    <lineage>
        <taxon>Eukaryota</taxon>
        <taxon>Fungi</taxon>
        <taxon>Dikarya</taxon>
        <taxon>Ascomycota</taxon>
        <taxon>Pezizomycotina</taxon>
        <taxon>Dothideomycetes</taxon>
        <taxon>Dothideomycetidae</taxon>
        <taxon>Mycosphaerellales</taxon>
        <taxon>Mycosphaerellaceae</taxon>
        <taxon>Septoria</taxon>
    </lineage>
</organism>
<evidence type="ECO:0000313" key="2">
    <source>
        <dbReference type="Proteomes" id="UP001056384"/>
    </source>
</evidence>
<reference evidence="1" key="1">
    <citation type="submission" date="2022-06" db="EMBL/GenBank/DDBJ databases">
        <title>Complete genome sequences of two strains of the flax pathogen Septoria linicola.</title>
        <authorList>
            <person name="Lapalu N."/>
            <person name="Simon A."/>
            <person name="Demenou B."/>
            <person name="Paumier D."/>
            <person name="Guillot M.-P."/>
            <person name="Gout L."/>
            <person name="Valade R."/>
        </authorList>
    </citation>
    <scope>NUCLEOTIDE SEQUENCE</scope>
    <source>
        <strain evidence="1">SE15195</strain>
    </source>
</reference>
<gene>
    <name evidence="1" type="ORF">Slin15195_G097820</name>
</gene>
<name>A0A9Q9EPF1_9PEZI</name>
<sequence length="229" mass="25842">MGASNSTPEPPYTGMVYAPKRTFDITSTHGKRLAGVYEIRENGLPHYCTNFTRARRGINISTIHRLEDDGRPGETLAAFRGHGHWHTRYGLMLGDPFVMRKTKVDRQGKPIPWAKDKKQWQKIRIGSAGSFSWMPYRVVDRRYIGNADKKWAHWALVDEDDKSKQILAVYVHIVDDDEHGQLRVAQLNLYAPLGPDVEISALAIMEGMEKLRGPEAIIYESPAIGGPSC</sequence>